<accession>A0ABU0A032</accession>
<feature type="transmembrane region" description="Helical" evidence="1">
    <location>
        <begin position="67"/>
        <end position="87"/>
    </location>
</feature>
<evidence type="ECO:0000313" key="2">
    <source>
        <dbReference type="EMBL" id="MDQ0256845.1"/>
    </source>
</evidence>
<feature type="transmembrane region" description="Helical" evidence="1">
    <location>
        <begin position="425"/>
        <end position="445"/>
    </location>
</feature>
<keyword evidence="3" id="KW-1185">Reference proteome</keyword>
<dbReference type="RefSeq" id="WP_307329611.1">
    <property type="nucleotide sequence ID" value="NZ_JAUSUG010000020.1"/>
</dbReference>
<feature type="transmembrane region" description="Helical" evidence="1">
    <location>
        <begin position="30"/>
        <end position="47"/>
    </location>
</feature>
<proteinExistence type="predicted"/>
<comment type="caution">
    <text evidence="2">The sequence shown here is derived from an EMBL/GenBank/DDBJ whole genome shotgun (WGS) entry which is preliminary data.</text>
</comment>
<keyword evidence="1" id="KW-0812">Transmembrane</keyword>
<keyword evidence="1" id="KW-1133">Transmembrane helix</keyword>
<feature type="transmembrane region" description="Helical" evidence="1">
    <location>
        <begin position="250"/>
        <end position="271"/>
    </location>
</feature>
<evidence type="ECO:0000313" key="3">
    <source>
        <dbReference type="Proteomes" id="UP001230005"/>
    </source>
</evidence>
<feature type="transmembrane region" description="Helical" evidence="1">
    <location>
        <begin position="277"/>
        <end position="297"/>
    </location>
</feature>
<dbReference type="Proteomes" id="UP001230005">
    <property type="component" value="Unassembled WGS sequence"/>
</dbReference>
<evidence type="ECO:0000256" key="1">
    <source>
        <dbReference type="SAM" id="Phobius"/>
    </source>
</evidence>
<feature type="transmembrane region" description="Helical" evidence="1">
    <location>
        <begin position="192"/>
        <end position="213"/>
    </location>
</feature>
<gene>
    <name evidence="2" type="ORF">J2S74_004267</name>
</gene>
<dbReference type="EMBL" id="JAUSUG010000020">
    <property type="protein sequence ID" value="MDQ0256845.1"/>
    <property type="molecule type" value="Genomic_DNA"/>
</dbReference>
<protein>
    <recommendedName>
        <fullName evidence="4">Citrate transporter</fullName>
    </recommendedName>
</protein>
<feature type="transmembrane region" description="Helical" evidence="1">
    <location>
        <begin position="394"/>
        <end position="419"/>
    </location>
</feature>
<feature type="transmembrane region" description="Helical" evidence="1">
    <location>
        <begin position="6"/>
        <end position="23"/>
    </location>
</feature>
<keyword evidence="1" id="KW-0472">Membrane</keyword>
<name>A0ABU0A032_9BACI</name>
<sequence>MEQVTLTLSHWVFLLVILAIFTFMIFRRDVVLPSIIGTFVLGFIYHMDKPFIDSFVASSQVVFEAFLNAGITLFDIMLVIALMVAMLKSLQATGADVLMVSPLKRLMVNPTTAFFVLGGAMYIAATFFWPTPAVALVGTVLIPVAMKAGLPAMGAAIAINLFGHGMALSGDLVIQGATGITSSAAGVSSGEILPYTALFSLTVGLVAITLAYFKIRKGIKTGTMQYMQSEEALEIGDTNSIKKPTKQTKFLAMFVPFVLFSVVFLMLYRAFFNPDAAIQGGSATALLGGTAVTLLLISSFITTGTKSFENIVTHIREGFYFAIKIFAPIIPIAAFFLLGHPDHAEKVLGEGAPGFLFDLGTAMAHHIDGNPITIVVGMVIIAILAGMDGSGFSGLPLVGALAAGIGGGAGLDIAVLASIGQVATIFAGGGTLAAWAFGVAADAGIAGVKPMDLVRQNFIPVMAGLFIATIIAILLI</sequence>
<feature type="transmembrane region" description="Helical" evidence="1">
    <location>
        <begin position="369"/>
        <end position="387"/>
    </location>
</feature>
<reference evidence="2 3" key="1">
    <citation type="submission" date="2023-07" db="EMBL/GenBank/DDBJ databases">
        <title>Genomic Encyclopedia of Type Strains, Phase IV (KMG-IV): sequencing the most valuable type-strain genomes for metagenomic binning, comparative biology and taxonomic classification.</title>
        <authorList>
            <person name="Goeker M."/>
        </authorList>
    </citation>
    <scope>NUCLEOTIDE SEQUENCE [LARGE SCALE GENOMIC DNA]</scope>
    <source>
        <strain evidence="2 3">DSM 9768</strain>
    </source>
</reference>
<feature type="transmembrane region" description="Helical" evidence="1">
    <location>
        <begin position="318"/>
        <end position="338"/>
    </location>
</feature>
<evidence type="ECO:0008006" key="4">
    <source>
        <dbReference type="Google" id="ProtNLM"/>
    </source>
</evidence>
<organism evidence="2 3">
    <name type="scientific">Evansella vedderi</name>
    <dbReference type="NCBI Taxonomy" id="38282"/>
    <lineage>
        <taxon>Bacteria</taxon>
        <taxon>Bacillati</taxon>
        <taxon>Bacillota</taxon>
        <taxon>Bacilli</taxon>
        <taxon>Bacillales</taxon>
        <taxon>Bacillaceae</taxon>
        <taxon>Evansella</taxon>
    </lineage>
</organism>
<feature type="transmembrane region" description="Helical" evidence="1">
    <location>
        <begin position="108"/>
        <end position="129"/>
    </location>
</feature>
<feature type="transmembrane region" description="Helical" evidence="1">
    <location>
        <begin position="457"/>
        <end position="475"/>
    </location>
</feature>
<feature type="transmembrane region" description="Helical" evidence="1">
    <location>
        <begin position="135"/>
        <end position="159"/>
    </location>
</feature>